<sequence length="1192" mass="132229">MEPSNNNSDFLNQQNAEGAQDQQSQPNYNYQAQGFQPNYQGGYQGGYNNYQQGGYQGGYQGNYNNNYQQGSYQGDYQGGYQSGYQGGYQGGYNNNNNYNNYQGDYNQGGYRRGGNNRYNKYNNTFQPSTFSLPDLPVSGKSTPKPSTTNSSTTSLSSLASALKEVEETPITEFITKANEAKSISEIRTVAGELVEFLFKEGADKIEEYKLVPNIISLSKSKKSPLAREGSLLILSTISRKFGINSPAEAYLLSAFTLPLDLLSDKDKSVARAANTCADALFTSYPNDAKTGVLLSTLFKYIEGSAKWQGKVGAIKLVEKIVEEVPAESLELTFIEAIPALTNAMNDMKAEVSKAGTKALTNFAQKLDNQDVVPRVDIIVKTLADPTKVPECIKTFSHVTFVAEVTESALAILVPILWRALNQAASSQDLLRQTVIVVENLTRLVHNPVEVKAFIPQLLPGIKRIVDSASQPEVRELAAKAVKVLEDAEKEDAANKSRILPSEVAEKFPEGVDTNLSEYVSKVIAADINNRDWNLLSENFKAYFGDKATDEYTEETVKHFRSLFRDSKIDDNEEEGIQIVNAEFSLAYGGRMLLNKTFLRLYKGRRYGLCGRNGAGKSTLMRSIASGKLEGFPDKSELKTCFVEHKLQGSEADLDLVSFIASDPELASVGKEEIAKALAEVGFDEERRAQNVGALSGGWKMKLELARAMLMKADILLLDEPTNHLDVANVKWLEDYLVSHTEITSLIVSHDSGFLDAVCTDIIHYENKKLVYYKGNLSEFVKVKPEGKAYYTLTDSNVKMAFPPPGILTGVRSNTRAIARMTDVTYTYPGAAKPSLSHVTCSLSLSSRVAIVGPNGAGKSTLIKLLTGELIPTEGTVEKHPNLRIGYIAQHALQHVEQHKEKTPNQYLQWRYANGDDREVHLKQTRKMSDEEREQMEKPIAYDGKSPRQVEAIIGRSKLKKSFQYEIKWKGWLPKFNSFIPREELIELGFAKAVQQFDDHEASREGLGYRDLSPPVIRQHFEDVGLDGDIADHTPLGSLSGGQLVKVVIAGAMWNNPHLLVLDEPTNYLDRDSLGGLAVAIREWSGGVVMISHNEEFVGALCPEQWIVDKGEVVQKGKSEVASDRFEDGSVAAAVAKAKDNDSPANIKIRKKKKKLTRNEMKERESRRRLRYIEWLNSPKGTPRPPDTDDEAD</sequence>
<name>A0A0J9XJN4_GEOCN</name>
<dbReference type="SMART" id="SM00298">
    <property type="entry name" value="CHROMO"/>
    <property type="match status" value="1"/>
</dbReference>
<dbReference type="SUPFAM" id="SSF52540">
    <property type="entry name" value="P-loop containing nucleoside triphosphate hydrolases"/>
    <property type="match status" value="2"/>
</dbReference>
<dbReference type="Pfam" id="PF24984">
    <property type="entry name" value="HEAT_EF3_GNC1"/>
    <property type="match status" value="1"/>
</dbReference>
<evidence type="ECO:0000256" key="6">
    <source>
        <dbReference type="ARBA" id="ARBA00022840"/>
    </source>
</evidence>
<dbReference type="InterPro" id="IPR015688">
    <property type="entry name" value="eEF3_ABC2_chromodomain-like"/>
</dbReference>
<dbReference type="CDD" id="cd18626">
    <property type="entry name" value="CD_eEF3"/>
    <property type="match status" value="1"/>
</dbReference>
<feature type="compositionally biased region" description="Polar residues" evidence="7">
    <location>
        <begin position="1"/>
        <end position="37"/>
    </location>
</feature>
<dbReference type="InterPro" id="IPR050611">
    <property type="entry name" value="ABCF"/>
</dbReference>
<dbReference type="OrthoDB" id="2110130at2759"/>
<feature type="region of interest" description="Disordered" evidence="7">
    <location>
        <begin position="1"/>
        <end position="47"/>
    </location>
</feature>
<organism evidence="9 10">
    <name type="scientific">Geotrichum candidum</name>
    <name type="common">Oospora lactis</name>
    <name type="synonym">Dipodascus geotrichum</name>
    <dbReference type="NCBI Taxonomy" id="1173061"/>
    <lineage>
        <taxon>Eukaryota</taxon>
        <taxon>Fungi</taxon>
        <taxon>Dikarya</taxon>
        <taxon>Ascomycota</taxon>
        <taxon>Saccharomycotina</taxon>
        <taxon>Dipodascomycetes</taxon>
        <taxon>Dipodascales</taxon>
        <taxon>Dipodascaceae</taxon>
        <taxon>Geotrichum</taxon>
    </lineage>
</organism>
<dbReference type="InterPro" id="IPR000953">
    <property type="entry name" value="Chromo/chromo_shadow_dom"/>
</dbReference>
<dbReference type="InterPro" id="IPR011989">
    <property type="entry name" value="ARM-like"/>
</dbReference>
<dbReference type="FunFam" id="2.40.50.990:FF:000002">
    <property type="entry name" value="mRNA export factor elf1"/>
    <property type="match status" value="1"/>
</dbReference>
<dbReference type="InterPro" id="IPR017871">
    <property type="entry name" value="ABC_transporter-like_CS"/>
</dbReference>
<dbReference type="InterPro" id="IPR016024">
    <property type="entry name" value="ARM-type_fold"/>
</dbReference>
<gene>
    <name evidence="9" type="ORF">BN980_GECA23s00241g</name>
</gene>
<feature type="domain" description="ABC transporter" evidence="8">
    <location>
        <begin position="818"/>
        <end position="1134"/>
    </location>
</feature>
<evidence type="ECO:0000256" key="7">
    <source>
        <dbReference type="SAM" id="MobiDB-lite"/>
    </source>
</evidence>
<reference evidence="9" key="1">
    <citation type="submission" date="2014-03" db="EMBL/GenBank/DDBJ databases">
        <authorList>
            <person name="Casaregola S."/>
        </authorList>
    </citation>
    <scope>NUCLEOTIDE SEQUENCE [LARGE SCALE GENOMIC DNA]</scope>
    <source>
        <strain evidence="9">CLIB 918</strain>
    </source>
</reference>
<dbReference type="GO" id="GO:0005737">
    <property type="term" value="C:cytoplasm"/>
    <property type="evidence" value="ECO:0007669"/>
    <property type="project" value="UniProtKB-SubCell"/>
</dbReference>
<evidence type="ECO:0000256" key="3">
    <source>
        <dbReference type="ARBA" id="ARBA00022490"/>
    </source>
</evidence>
<dbReference type="PANTHER" id="PTHR19211:SF14">
    <property type="entry name" value="ATP-BINDING CASSETTE SUB-FAMILY F MEMBER 1"/>
    <property type="match status" value="1"/>
</dbReference>
<keyword evidence="10" id="KW-1185">Reference proteome</keyword>
<dbReference type="Gene3D" id="1.25.10.10">
    <property type="entry name" value="Leucine-rich Repeat Variant"/>
    <property type="match status" value="1"/>
</dbReference>
<dbReference type="InterPro" id="IPR047038">
    <property type="entry name" value="eEF3_chromodomain-like_sf"/>
</dbReference>
<feature type="region of interest" description="Disordered" evidence="7">
    <location>
        <begin position="125"/>
        <end position="154"/>
    </location>
</feature>
<dbReference type="Pfam" id="PF00385">
    <property type="entry name" value="Chromo"/>
    <property type="match status" value="1"/>
</dbReference>
<proteinExistence type="inferred from homology"/>
<evidence type="ECO:0000256" key="4">
    <source>
        <dbReference type="ARBA" id="ARBA00022737"/>
    </source>
</evidence>
<evidence type="ECO:0000256" key="5">
    <source>
        <dbReference type="ARBA" id="ARBA00022741"/>
    </source>
</evidence>
<comment type="similarity">
    <text evidence="2">Belongs to the ABC transporter superfamily. ABCF family. EF3 subfamily.</text>
</comment>
<dbReference type="GO" id="GO:0016887">
    <property type="term" value="F:ATP hydrolysis activity"/>
    <property type="evidence" value="ECO:0007669"/>
    <property type="project" value="InterPro"/>
</dbReference>
<dbReference type="AlphaFoldDB" id="A0A0J9XJN4"/>
<evidence type="ECO:0000259" key="8">
    <source>
        <dbReference type="PROSITE" id="PS50893"/>
    </source>
</evidence>
<evidence type="ECO:0000256" key="1">
    <source>
        <dbReference type="ARBA" id="ARBA00004496"/>
    </source>
</evidence>
<evidence type="ECO:0000313" key="9">
    <source>
        <dbReference type="EMBL" id="CDO57570.1"/>
    </source>
</evidence>
<dbReference type="GO" id="GO:0005524">
    <property type="term" value="F:ATP binding"/>
    <property type="evidence" value="ECO:0007669"/>
    <property type="project" value="UniProtKB-KW"/>
</dbReference>
<dbReference type="FunFam" id="3.40.50.300:FF:000193">
    <property type="entry name" value="Probable Elongation factor 3"/>
    <property type="match status" value="1"/>
</dbReference>
<dbReference type="InterPro" id="IPR003439">
    <property type="entry name" value="ABC_transporter-like_ATP-bd"/>
</dbReference>
<dbReference type="PROSITE" id="PS50893">
    <property type="entry name" value="ABC_TRANSPORTER_2"/>
    <property type="match status" value="2"/>
</dbReference>
<dbReference type="InterPro" id="IPR003593">
    <property type="entry name" value="AAA+_ATPase"/>
</dbReference>
<evidence type="ECO:0000313" key="10">
    <source>
        <dbReference type="Proteomes" id="UP000242525"/>
    </source>
</evidence>
<dbReference type="GO" id="GO:0006412">
    <property type="term" value="P:translation"/>
    <property type="evidence" value="ECO:0007669"/>
    <property type="project" value="UniProtKB-ARBA"/>
</dbReference>
<dbReference type="InterPro" id="IPR023780">
    <property type="entry name" value="Chromo_domain"/>
</dbReference>
<feature type="compositionally biased region" description="Low complexity" evidence="7">
    <location>
        <begin position="140"/>
        <end position="154"/>
    </location>
</feature>
<keyword evidence="3" id="KW-0963">Cytoplasm</keyword>
<feature type="compositionally biased region" description="Low complexity" evidence="7">
    <location>
        <begin position="38"/>
        <end position="47"/>
    </location>
</feature>
<keyword evidence="6" id="KW-0067">ATP-binding</keyword>
<dbReference type="InterPro" id="IPR027417">
    <property type="entry name" value="P-loop_NTPase"/>
</dbReference>
<evidence type="ECO:0000256" key="2">
    <source>
        <dbReference type="ARBA" id="ARBA00011054"/>
    </source>
</evidence>
<dbReference type="Gene3D" id="2.40.50.990">
    <property type="match status" value="1"/>
</dbReference>
<dbReference type="Gene3D" id="3.40.50.300">
    <property type="entry name" value="P-loop containing nucleotide triphosphate hydrolases"/>
    <property type="match status" value="2"/>
</dbReference>
<feature type="region of interest" description="Disordered" evidence="7">
    <location>
        <begin position="1171"/>
        <end position="1192"/>
    </location>
</feature>
<dbReference type="SUPFAM" id="SSF48371">
    <property type="entry name" value="ARM repeat"/>
    <property type="match status" value="1"/>
</dbReference>
<dbReference type="Proteomes" id="UP000242525">
    <property type="component" value="Unassembled WGS sequence"/>
</dbReference>
<accession>A0A0J9XJN4</accession>
<dbReference type="SMART" id="SM00382">
    <property type="entry name" value="AAA"/>
    <property type="match status" value="2"/>
</dbReference>
<comment type="subcellular location">
    <subcellularLocation>
        <location evidence="1">Cytoplasm</location>
    </subcellularLocation>
</comment>
<dbReference type="Pfam" id="PF00005">
    <property type="entry name" value="ABC_tran"/>
    <property type="match status" value="2"/>
</dbReference>
<dbReference type="PANTHER" id="PTHR19211">
    <property type="entry name" value="ATP-BINDING TRANSPORT PROTEIN-RELATED"/>
    <property type="match status" value="1"/>
</dbReference>
<protein>
    <submittedName>
        <fullName evidence="9">Similar to Saccharomyces cerevisiae YPL226W NEW1 ATP binding cassette protein that cosediments with polysomes and is required for biogenesis of the small ribosomal subunit</fullName>
    </submittedName>
</protein>
<keyword evidence="4" id="KW-0677">Repeat</keyword>
<comment type="caution">
    <text evidence="9">The sequence shown here is derived from an EMBL/GenBank/DDBJ whole genome shotgun (WGS) entry which is preliminary data.</text>
</comment>
<feature type="domain" description="ABC transporter" evidence="8">
    <location>
        <begin position="576"/>
        <end position="792"/>
    </location>
</feature>
<dbReference type="Pfam" id="PF24987">
    <property type="entry name" value="HEAT_EF3_N"/>
    <property type="match status" value="1"/>
</dbReference>
<dbReference type="EMBL" id="CCBN010000023">
    <property type="protein sequence ID" value="CDO57570.1"/>
    <property type="molecule type" value="Genomic_DNA"/>
</dbReference>
<keyword evidence="5" id="KW-0547">Nucleotide-binding</keyword>
<dbReference type="PROSITE" id="PS00211">
    <property type="entry name" value="ABC_TRANSPORTER_1"/>
    <property type="match status" value="2"/>
</dbReference>
<dbReference type="CDD" id="cd03221">
    <property type="entry name" value="ABCF_EF-3"/>
    <property type="match status" value="1"/>
</dbReference>
<dbReference type="STRING" id="1173061.A0A0J9XJN4"/>